<dbReference type="EMBL" id="CAUWAG010000011">
    <property type="protein sequence ID" value="CAJ2508472.1"/>
    <property type="molecule type" value="Genomic_DNA"/>
</dbReference>
<organism evidence="3 4">
    <name type="scientific">Anthostomella pinea</name>
    <dbReference type="NCBI Taxonomy" id="933095"/>
    <lineage>
        <taxon>Eukaryota</taxon>
        <taxon>Fungi</taxon>
        <taxon>Dikarya</taxon>
        <taxon>Ascomycota</taxon>
        <taxon>Pezizomycotina</taxon>
        <taxon>Sordariomycetes</taxon>
        <taxon>Xylariomycetidae</taxon>
        <taxon>Xylariales</taxon>
        <taxon>Xylariaceae</taxon>
        <taxon>Anthostomella</taxon>
    </lineage>
</organism>
<proteinExistence type="predicted"/>
<evidence type="ECO:0000313" key="3">
    <source>
        <dbReference type="EMBL" id="CAJ2508472.1"/>
    </source>
</evidence>
<gene>
    <name evidence="3" type="ORF">KHLLAP_LOCUS8940</name>
</gene>
<keyword evidence="4" id="KW-1185">Reference proteome</keyword>
<dbReference type="Proteomes" id="UP001295740">
    <property type="component" value="Unassembled WGS sequence"/>
</dbReference>
<dbReference type="AlphaFoldDB" id="A0AAI8VPZ7"/>
<evidence type="ECO:0000256" key="1">
    <source>
        <dbReference type="SAM" id="MobiDB-lite"/>
    </source>
</evidence>
<feature type="signal peptide" evidence="2">
    <location>
        <begin position="1"/>
        <end position="24"/>
    </location>
</feature>
<accession>A0AAI8VPZ7</accession>
<sequence>MKLLSSQNAWTLAAILGLQGLCNGNPAAPQPNSLDSLARRVEVPGLNTPSDEFPASRRESRARREKDVPQLGWGSGVGTPLPIATYEKKGAERLEAYNAARIHKTPDTTIFDDESDASKDEHKSFFNIYENEDYFKFHTETVPTKSYPELQLFKSDDTGVDVGDIKELEGIEITDPDVGLEINVGAYDKEGRIMMAFSAFKENNATPRGPTYVPNNEIGWQAFAHTAGDKVENLKVIFLMNIMNKGFWSIAAKNYNEIGKNYDEMVVWDAGHGEALKRFQRFLGSDNINGKLLALTNHHNAIKNKDIAKVITIPKDVHGSNGKFTAALVLK</sequence>
<evidence type="ECO:0000313" key="4">
    <source>
        <dbReference type="Proteomes" id="UP001295740"/>
    </source>
</evidence>
<feature type="region of interest" description="Disordered" evidence="1">
    <location>
        <begin position="43"/>
        <end position="74"/>
    </location>
</feature>
<feature type="chain" id="PRO_5042499234" evidence="2">
    <location>
        <begin position="25"/>
        <end position="331"/>
    </location>
</feature>
<keyword evidence="2" id="KW-0732">Signal</keyword>
<protein>
    <submittedName>
        <fullName evidence="3">Uu.00g134980.m01.CDS01</fullName>
    </submittedName>
</protein>
<evidence type="ECO:0000256" key="2">
    <source>
        <dbReference type="SAM" id="SignalP"/>
    </source>
</evidence>
<reference evidence="3" key="1">
    <citation type="submission" date="2023-10" db="EMBL/GenBank/DDBJ databases">
        <authorList>
            <person name="Hackl T."/>
        </authorList>
    </citation>
    <scope>NUCLEOTIDE SEQUENCE</scope>
</reference>
<name>A0AAI8VPZ7_9PEZI</name>
<comment type="caution">
    <text evidence="3">The sequence shown here is derived from an EMBL/GenBank/DDBJ whole genome shotgun (WGS) entry which is preliminary data.</text>
</comment>
<feature type="compositionally biased region" description="Basic and acidic residues" evidence="1">
    <location>
        <begin position="54"/>
        <end position="68"/>
    </location>
</feature>